<organism evidence="1 2">
    <name type="scientific">Laribacter hongkongensis</name>
    <dbReference type="NCBI Taxonomy" id="168471"/>
    <lineage>
        <taxon>Bacteria</taxon>
        <taxon>Pseudomonadati</taxon>
        <taxon>Pseudomonadota</taxon>
        <taxon>Betaproteobacteria</taxon>
        <taxon>Neisseriales</taxon>
        <taxon>Aquaspirillaceae</taxon>
        <taxon>Laribacter</taxon>
    </lineage>
</organism>
<accession>A0A248LHI1</accession>
<name>A0A248LHI1_9NEIS</name>
<proteinExistence type="predicted"/>
<dbReference type="Proteomes" id="UP000197424">
    <property type="component" value="Chromosome"/>
</dbReference>
<protein>
    <submittedName>
        <fullName evidence="1">Uncharacterized protein</fullName>
    </submittedName>
</protein>
<evidence type="ECO:0000313" key="2">
    <source>
        <dbReference type="Proteomes" id="UP000197424"/>
    </source>
</evidence>
<dbReference type="AlphaFoldDB" id="A0A248LHI1"/>
<reference evidence="2" key="1">
    <citation type="submission" date="2017-06" db="EMBL/GenBank/DDBJ databases">
        <title>Whole genome sequence of Laribacter hongkongensis LHGZ1.</title>
        <authorList>
            <person name="Chen D."/>
            <person name="Wu H."/>
            <person name="Chen J."/>
        </authorList>
    </citation>
    <scope>NUCLEOTIDE SEQUENCE [LARGE SCALE GENOMIC DNA]</scope>
    <source>
        <strain evidence="2">LHGZ1</strain>
    </source>
</reference>
<evidence type="ECO:0000313" key="1">
    <source>
        <dbReference type="EMBL" id="ASJ24208.1"/>
    </source>
</evidence>
<dbReference type="EMBL" id="CP022115">
    <property type="protein sequence ID" value="ASJ24208.1"/>
    <property type="molecule type" value="Genomic_DNA"/>
</dbReference>
<gene>
    <name evidence="1" type="ORF">LHGZ1_1377</name>
</gene>
<sequence>MAGQNRCLSRFSFKKVKIRHFVHDFMQVDCQSFRIALGLGHTMRANSPNALLFSRG</sequence>